<reference evidence="1" key="1">
    <citation type="submission" date="2021-06" db="EMBL/GenBank/DDBJ databases">
        <authorList>
            <person name="Kallberg Y."/>
            <person name="Tangrot J."/>
            <person name="Rosling A."/>
        </authorList>
    </citation>
    <scope>NUCLEOTIDE SEQUENCE</scope>
    <source>
        <strain evidence="1">IA702</strain>
    </source>
</reference>
<organism evidence="1 2">
    <name type="scientific">Paraglomus occultum</name>
    <dbReference type="NCBI Taxonomy" id="144539"/>
    <lineage>
        <taxon>Eukaryota</taxon>
        <taxon>Fungi</taxon>
        <taxon>Fungi incertae sedis</taxon>
        <taxon>Mucoromycota</taxon>
        <taxon>Glomeromycotina</taxon>
        <taxon>Glomeromycetes</taxon>
        <taxon>Paraglomerales</taxon>
        <taxon>Paraglomeraceae</taxon>
        <taxon>Paraglomus</taxon>
    </lineage>
</organism>
<evidence type="ECO:0000313" key="2">
    <source>
        <dbReference type="Proteomes" id="UP000789572"/>
    </source>
</evidence>
<comment type="caution">
    <text evidence="1">The sequence shown here is derived from an EMBL/GenBank/DDBJ whole genome shotgun (WGS) entry which is preliminary data.</text>
</comment>
<accession>A0A9N9GB59</accession>
<name>A0A9N9GB59_9GLOM</name>
<dbReference type="Proteomes" id="UP000789572">
    <property type="component" value="Unassembled WGS sequence"/>
</dbReference>
<evidence type="ECO:0000313" key="1">
    <source>
        <dbReference type="EMBL" id="CAG8590078.1"/>
    </source>
</evidence>
<sequence length="50" mass="5675">EELGYATVQKARCIPVKKLVVLKSFRNFEQDVDFFVSEKPSISASTPDKK</sequence>
<dbReference type="AlphaFoldDB" id="A0A9N9GB59"/>
<feature type="non-terminal residue" evidence="1">
    <location>
        <position position="50"/>
    </location>
</feature>
<proteinExistence type="predicted"/>
<protein>
    <submittedName>
        <fullName evidence="1">2653_t:CDS:1</fullName>
    </submittedName>
</protein>
<dbReference type="EMBL" id="CAJVPJ010001409">
    <property type="protein sequence ID" value="CAG8590078.1"/>
    <property type="molecule type" value="Genomic_DNA"/>
</dbReference>
<gene>
    <name evidence="1" type="ORF">POCULU_LOCUS6928</name>
</gene>
<keyword evidence="2" id="KW-1185">Reference proteome</keyword>